<dbReference type="SUPFAM" id="SSF51445">
    <property type="entry name" value="(Trans)glycosidases"/>
    <property type="match status" value="1"/>
</dbReference>
<evidence type="ECO:0000259" key="1">
    <source>
        <dbReference type="SMART" id="SM00642"/>
    </source>
</evidence>
<dbReference type="EMBL" id="BAEE01000052">
    <property type="protein sequence ID" value="GAB10138.1"/>
    <property type="molecule type" value="Genomic_DNA"/>
</dbReference>
<dbReference type="GO" id="GO:0005992">
    <property type="term" value="P:trehalose biosynthetic process"/>
    <property type="evidence" value="ECO:0007669"/>
    <property type="project" value="TreeGrafter"/>
</dbReference>
<dbReference type="OrthoDB" id="9761577at2"/>
<dbReference type="Gene3D" id="3.20.20.80">
    <property type="entry name" value="Glycosidases"/>
    <property type="match status" value="4"/>
</dbReference>
<dbReference type="InterPro" id="IPR012767">
    <property type="entry name" value="Trehalose_TreY"/>
</dbReference>
<feature type="domain" description="Glycosyl hydrolase family 13 catalytic" evidence="1">
    <location>
        <begin position="7"/>
        <end position="403"/>
    </location>
</feature>
<reference evidence="2 3" key="1">
    <citation type="submission" date="2011-11" db="EMBL/GenBank/DDBJ databases">
        <title>Whole genome shotgun sequence of Gordonia araii NBRC 100433.</title>
        <authorList>
            <person name="Yoshida Y."/>
            <person name="Hosoyama A."/>
            <person name="Tsuchikane K."/>
            <person name="Katsumata H."/>
            <person name="Yamazaki S."/>
            <person name="Fujita N."/>
        </authorList>
    </citation>
    <scope>NUCLEOTIDE SEQUENCE [LARGE SCALE GENOMIC DNA]</scope>
    <source>
        <strain evidence="2 3">NBRC 100433</strain>
    </source>
</reference>
<dbReference type="RefSeq" id="WP_007322213.1">
    <property type="nucleotide sequence ID" value="NZ_BAEE01000052.1"/>
</dbReference>
<evidence type="ECO:0000313" key="2">
    <source>
        <dbReference type="EMBL" id="GAB10138.1"/>
    </source>
</evidence>
<dbReference type="NCBIfam" id="TIGR02401">
    <property type="entry name" value="trehalose_TreY"/>
    <property type="match status" value="1"/>
</dbReference>
<dbReference type="STRING" id="1073574.GOARA_052_00370"/>
<gene>
    <name evidence="2" type="primary">treY</name>
    <name evidence="2" type="ORF">GOARA_052_00370</name>
</gene>
<accession>G7H2R3</accession>
<sequence length="773" mass="84787">MAKYVGAVATYRVQLGSGFGFPELREALRPIAALGVSHLYLSPILAAMPGSTHGYDWAPPARISPELGGVEGFRRLRQSAARRGLGLIVDIVPQHVGVADPRANPWWEDVLRRGLEAPYAEWFDLLPTPEGVIELPVLGDDGLDAVVLDDAGNLVYHDRVFPTAENTVAPGDSAAAVAARQHYRLVPHASGRYGYRRFTDVSDLAALRVELPEVYEATHGWLLDLVAEDLVDGVRVDHLDGLADPAAYLQRLRADLGPDRLIYVEKMLAPLEHLDSGFPVDGTTGYEQLAVVGAPFTSHAGLRELTELSDFTTGITGDATWMVLEQQRLKREALAVNYAAEHARLAVTLASALGAEAPSIGDLCAVTAELITLMPVTRPDQRDHAGLFREIGNVVADGSPRLRELIPVVVDALEQTPTAAAQIGQLCAAIYTTAVENTLAYRNPRLVSLNELGCQPWLGLPEMSRFHTANAERAQRCPLALSAMTTHDTKRSEDVRTRISLLSQVPQRWALTLAQLTRAAPPPDPATGMFLLQNLFGAWPVDEHGPIQPDEPWRARMREYAVKAVREAGERSSWARPDIAFEERIRAWIDEVTDERVNTPLVDLVTNTFDAWRADATARKVVSLLCPGVGDIYQGSQWWTDSLVDPDNRRPVDYRTSLDHPKCRAIIHALSVRRRHPDAFAPGATYVPVVAVGEAPDRILAFGRGTPDDPDPRIVVACSRHTYSFATEPKESTFLELPAGSWRDRLGDRKFSGKAAIADLLGQESPVVVLERK</sequence>
<dbReference type="InterPro" id="IPR006047">
    <property type="entry name" value="GH13_cat_dom"/>
</dbReference>
<evidence type="ECO:0000313" key="3">
    <source>
        <dbReference type="Proteomes" id="UP000035088"/>
    </source>
</evidence>
<dbReference type="Proteomes" id="UP000035088">
    <property type="component" value="Unassembled WGS sequence"/>
</dbReference>
<name>G7H2R3_9ACTN</name>
<organism evidence="2 3">
    <name type="scientific">Gordonia araii NBRC 100433</name>
    <dbReference type="NCBI Taxonomy" id="1073574"/>
    <lineage>
        <taxon>Bacteria</taxon>
        <taxon>Bacillati</taxon>
        <taxon>Actinomycetota</taxon>
        <taxon>Actinomycetes</taxon>
        <taxon>Mycobacteriales</taxon>
        <taxon>Gordoniaceae</taxon>
        <taxon>Gordonia</taxon>
    </lineage>
</organism>
<dbReference type="GO" id="GO:0030980">
    <property type="term" value="P:alpha-glucan catabolic process"/>
    <property type="evidence" value="ECO:0007669"/>
    <property type="project" value="TreeGrafter"/>
</dbReference>
<dbReference type="PANTHER" id="PTHR10357:SF216">
    <property type="entry name" value="MALTOOLIGOSYL TREHALOSE SYNTHASE-RELATED"/>
    <property type="match status" value="1"/>
</dbReference>
<dbReference type="PANTHER" id="PTHR10357">
    <property type="entry name" value="ALPHA-AMYLASE FAMILY MEMBER"/>
    <property type="match status" value="1"/>
</dbReference>
<dbReference type="GO" id="GO:0047470">
    <property type="term" value="F:(1,4)-alpha-D-glucan 1-alpha-D-glucosylmutase activity"/>
    <property type="evidence" value="ECO:0007669"/>
    <property type="project" value="TreeGrafter"/>
</dbReference>
<dbReference type="AlphaFoldDB" id="G7H2R3"/>
<dbReference type="SMART" id="SM00642">
    <property type="entry name" value="Aamy"/>
    <property type="match status" value="1"/>
</dbReference>
<comment type="caution">
    <text evidence="2">The sequence shown here is derived from an EMBL/GenBank/DDBJ whole genome shotgun (WGS) entry which is preliminary data.</text>
</comment>
<dbReference type="Pfam" id="PF00128">
    <property type="entry name" value="Alpha-amylase"/>
    <property type="match status" value="1"/>
</dbReference>
<protein>
    <submittedName>
        <fullName evidence="2">Maltooligosyl trehalose synthase</fullName>
    </submittedName>
</protein>
<keyword evidence="3" id="KW-1185">Reference proteome</keyword>
<dbReference type="InterPro" id="IPR017853">
    <property type="entry name" value="GH"/>
</dbReference>
<proteinExistence type="predicted"/>